<dbReference type="EMBL" id="JALDAY010000015">
    <property type="protein sequence ID" value="MCI3277510.1"/>
    <property type="molecule type" value="Genomic_DNA"/>
</dbReference>
<protein>
    <submittedName>
        <fullName evidence="1">Uncharacterized protein</fullName>
    </submittedName>
</protein>
<sequence>MVDPISAAASSAAKTVTSALTKQLQSKAGVRLGSRNERRQVYARFQAAVTQAHAGAARWYLEMRLYAVFLGKRRRPLVLSPKGARRATSEALGQMSLNHTETLQAYLDLRLVANPRPLEAADVVLERLTAVFDLTVAATDDQVNEAIFRVIEAQREFTDVCRDDLWYLPTRWQVYRVAWWKARRWRRRPAAAASSD</sequence>
<name>A0ABS9YLT6_9ACTN</name>
<comment type="caution">
    <text evidence="1">The sequence shown here is derived from an EMBL/GenBank/DDBJ whole genome shotgun (WGS) entry which is preliminary data.</text>
</comment>
<keyword evidence="2" id="KW-1185">Reference proteome</keyword>
<accession>A0ABS9YLT6</accession>
<reference evidence="1" key="1">
    <citation type="submission" date="2022-03" db="EMBL/GenBank/DDBJ databases">
        <title>Streptomyces 7R015 and 7R016 isolated from Barleria lupulina in Thailand.</title>
        <authorList>
            <person name="Kanchanasin P."/>
            <person name="Phongsopitanun W."/>
            <person name="Tanasupawat S."/>
        </authorList>
    </citation>
    <scope>NUCLEOTIDE SEQUENCE</scope>
    <source>
        <strain evidence="1">7R015</strain>
    </source>
</reference>
<evidence type="ECO:0000313" key="2">
    <source>
        <dbReference type="Proteomes" id="UP001165269"/>
    </source>
</evidence>
<dbReference type="Proteomes" id="UP001165269">
    <property type="component" value="Unassembled WGS sequence"/>
</dbReference>
<organism evidence="1 2">
    <name type="scientific">Streptomyces cylindrosporus</name>
    <dbReference type="NCBI Taxonomy" id="2927583"/>
    <lineage>
        <taxon>Bacteria</taxon>
        <taxon>Bacillati</taxon>
        <taxon>Actinomycetota</taxon>
        <taxon>Actinomycetes</taxon>
        <taxon>Kitasatosporales</taxon>
        <taxon>Streptomycetaceae</taxon>
        <taxon>Streptomyces</taxon>
    </lineage>
</organism>
<dbReference type="RefSeq" id="WP_242775298.1">
    <property type="nucleotide sequence ID" value="NZ_JALDAY010000015.1"/>
</dbReference>
<gene>
    <name evidence="1" type="ORF">MQP27_41225</name>
</gene>
<evidence type="ECO:0000313" key="1">
    <source>
        <dbReference type="EMBL" id="MCI3277510.1"/>
    </source>
</evidence>
<proteinExistence type="predicted"/>